<evidence type="ECO:0000313" key="1">
    <source>
        <dbReference type="EMBL" id="MCM2561707.1"/>
    </source>
</evidence>
<comment type="caution">
    <text evidence="1">The sequence shown here is derived from an EMBL/GenBank/DDBJ whole genome shotgun (WGS) entry which is preliminary data.</text>
</comment>
<evidence type="ECO:0000313" key="2">
    <source>
        <dbReference type="Proteomes" id="UP001203036"/>
    </source>
</evidence>
<dbReference type="Proteomes" id="UP001203036">
    <property type="component" value="Unassembled WGS sequence"/>
</dbReference>
<gene>
    <name evidence="1" type="ORF">M8744_06075</name>
</gene>
<organism evidence="1 2">
    <name type="scientific">Lutimaribacter degradans</name>
    <dbReference type="NCBI Taxonomy" id="2945989"/>
    <lineage>
        <taxon>Bacteria</taxon>
        <taxon>Pseudomonadati</taxon>
        <taxon>Pseudomonadota</taxon>
        <taxon>Alphaproteobacteria</taxon>
        <taxon>Rhodobacterales</taxon>
        <taxon>Roseobacteraceae</taxon>
        <taxon>Lutimaribacter</taxon>
    </lineage>
</organism>
<proteinExistence type="predicted"/>
<reference evidence="1" key="1">
    <citation type="submission" date="2022-06" db="EMBL/GenBank/DDBJ databases">
        <title>Lutimaribacter sp. EGI FJ00013, a novel bacterium isolated from a salt lake sediment enrichment.</title>
        <authorList>
            <person name="Gao L."/>
            <person name="Fang B.-Z."/>
            <person name="Li W.-J."/>
        </authorList>
    </citation>
    <scope>NUCLEOTIDE SEQUENCE</scope>
    <source>
        <strain evidence="1">EGI FJ00013</strain>
    </source>
</reference>
<sequence length="313" mass="34538">MSHDIYDRLDRLDLNLLKVFVAIVQAQGISNASKIIHLTQPAVSQSLKKLEAELGVRLVERSPRTFRVTQAGRNTYDMALVIMREVARLKSVATMSGEEEVTGHVRLLLASRVESAQLDDLIARFLTDNPSATLSIDVLPSLEIQRLVRQGQATAGVCLMRANARGFRSRLLVAQVYGPFCGPPHPLYGKKGLTPEDLHDAEIITFGSDQMGAVLSPLTIFRERENLQGRVVATSNNIDEIVRLARLGLGIALLPTHFVERYVRSGELWPLLPDCAIGPLDLYAIWSSDKSRTSAEKVFTENLSALPEPCTNS</sequence>
<dbReference type="EMBL" id="JAMQGO010000002">
    <property type="protein sequence ID" value="MCM2561707.1"/>
    <property type="molecule type" value="Genomic_DNA"/>
</dbReference>
<protein>
    <submittedName>
        <fullName evidence="1">LysR family transcriptional regulator</fullName>
    </submittedName>
</protein>
<name>A0ACC5ZTU0_9RHOB</name>
<keyword evidence="2" id="KW-1185">Reference proteome</keyword>
<accession>A0ACC5ZTU0</accession>